<feature type="binding site" evidence="8">
    <location>
        <begin position="409"/>
        <end position="412"/>
    </location>
    <ligand>
        <name>meso-2,6-diaminopimelate</name>
        <dbReference type="ChEBI" id="CHEBI:57791"/>
    </ligand>
</feature>
<evidence type="ECO:0000256" key="3">
    <source>
        <dbReference type="ARBA" id="ARBA00022618"/>
    </source>
</evidence>
<feature type="binding site" evidence="8">
    <location>
        <position position="187"/>
    </location>
    <ligand>
        <name>UDP-N-acetyl-alpha-D-muramoyl-L-alanyl-D-glutamate</name>
        <dbReference type="ChEBI" id="CHEBI:83900"/>
    </ligand>
</feature>
<comment type="similarity">
    <text evidence="2 8">Belongs to the MurCDEF family. MurE subfamily.</text>
</comment>
<dbReference type="SUPFAM" id="SSF53623">
    <property type="entry name" value="MurD-like peptide ligases, catalytic domain"/>
    <property type="match status" value="1"/>
</dbReference>
<keyword evidence="3 8" id="KW-0132">Cell division</keyword>
<dbReference type="Proteomes" id="UP000198668">
    <property type="component" value="Unassembled WGS sequence"/>
</dbReference>
<dbReference type="GO" id="GO:0051301">
    <property type="term" value="P:cell division"/>
    <property type="evidence" value="ECO:0007669"/>
    <property type="project" value="UniProtKB-KW"/>
</dbReference>
<feature type="binding site" evidence="8">
    <location>
        <begin position="110"/>
        <end position="116"/>
    </location>
    <ligand>
        <name>ATP</name>
        <dbReference type="ChEBI" id="CHEBI:30616"/>
    </ligand>
</feature>
<dbReference type="InterPro" id="IPR013221">
    <property type="entry name" value="Mur_ligase_cen"/>
</dbReference>
<dbReference type="GO" id="GO:0008765">
    <property type="term" value="F:UDP-N-acetylmuramoylalanyl-D-glutamate-2,6-diaminopimelate ligase activity"/>
    <property type="evidence" value="ECO:0007669"/>
    <property type="project" value="UniProtKB-UniRule"/>
</dbReference>
<dbReference type="HAMAP" id="MF_00208">
    <property type="entry name" value="MurE"/>
    <property type="match status" value="1"/>
</dbReference>
<dbReference type="PANTHER" id="PTHR23135">
    <property type="entry name" value="MUR LIGASE FAMILY MEMBER"/>
    <property type="match status" value="1"/>
</dbReference>
<dbReference type="NCBIfam" id="NF001126">
    <property type="entry name" value="PRK00139.1-4"/>
    <property type="match status" value="1"/>
</dbReference>
<keyword evidence="8 13" id="KW-0436">Ligase</keyword>
<dbReference type="NCBIfam" id="NF001124">
    <property type="entry name" value="PRK00139.1-2"/>
    <property type="match status" value="1"/>
</dbReference>
<evidence type="ECO:0000259" key="10">
    <source>
        <dbReference type="Pfam" id="PF01225"/>
    </source>
</evidence>
<feature type="binding site" evidence="8">
    <location>
        <position position="151"/>
    </location>
    <ligand>
        <name>UDP-N-acetyl-alpha-D-muramoyl-L-alanyl-D-glutamate</name>
        <dbReference type="ChEBI" id="CHEBI:83900"/>
    </ligand>
</feature>
<evidence type="ECO:0000313" key="14">
    <source>
        <dbReference type="Proteomes" id="UP000198668"/>
    </source>
</evidence>
<proteinExistence type="inferred from homology"/>
<feature type="binding site" evidence="8">
    <location>
        <position position="385"/>
    </location>
    <ligand>
        <name>meso-2,6-diaminopimelate</name>
        <dbReference type="ChEBI" id="CHEBI:57791"/>
    </ligand>
</feature>
<dbReference type="InterPro" id="IPR035911">
    <property type="entry name" value="MurE/MurF_N"/>
</dbReference>
<evidence type="ECO:0000256" key="5">
    <source>
        <dbReference type="ARBA" id="ARBA00022984"/>
    </source>
</evidence>
<dbReference type="AlphaFoldDB" id="A0A1I3BWA5"/>
<feature type="domain" description="Mur ligase C-terminal" evidence="11">
    <location>
        <begin position="336"/>
        <end position="461"/>
    </location>
</feature>
<dbReference type="GO" id="GO:0008360">
    <property type="term" value="P:regulation of cell shape"/>
    <property type="evidence" value="ECO:0007669"/>
    <property type="project" value="UniProtKB-KW"/>
</dbReference>
<dbReference type="UniPathway" id="UPA00219"/>
<feature type="binding site" evidence="8">
    <location>
        <position position="463"/>
    </location>
    <ligand>
        <name>meso-2,6-diaminopimelate</name>
        <dbReference type="ChEBI" id="CHEBI:57791"/>
    </ligand>
</feature>
<dbReference type="Gene3D" id="3.40.1190.10">
    <property type="entry name" value="Mur-like, catalytic domain"/>
    <property type="match status" value="1"/>
</dbReference>
<evidence type="ECO:0000259" key="12">
    <source>
        <dbReference type="Pfam" id="PF08245"/>
    </source>
</evidence>
<dbReference type="Pfam" id="PF08245">
    <property type="entry name" value="Mur_ligase_M"/>
    <property type="match status" value="1"/>
</dbReference>
<comment type="pathway">
    <text evidence="1 8 9">Cell wall biogenesis; peptidoglycan biosynthesis.</text>
</comment>
<dbReference type="OrthoDB" id="9800958at2"/>
<dbReference type="Gene3D" id="3.90.190.20">
    <property type="entry name" value="Mur ligase, C-terminal domain"/>
    <property type="match status" value="1"/>
</dbReference>
<evidence type="ECO:0000256" key="8">
    <source>
        <dbReference type="HAMAP-Rule" id="MF_00208"/>
    </source>
</evidence>
<feature type="binding site" evidence="8">
    <location>
        <position position="179"/>
    </location>
    <ligand>
        <name>UDP-N-acetyl-alpha-D-muramoyl-L-alanyl-D-glutamate</name>
        <dbReference type="ChEBI" id="CHEBI:83900"/>
    </ligand>
</feature>
<keyword evidence="8" id="KW-0963">Cytoplasm</keyword>
<dbReference type="NCBIfam" id="TIGR01085">
    <property type="entry name" value="murE"/>
    <property type="match status" value="1"/>
</dbReference>
<evidence type="ECO:0000256" key="2">
    <source>
        <dbReference type="ARBA" id="ARBA00005898"/>
    </source>
</evidence>
<evidence type="ECO:0000256" key="9">
    <source>
        <dbReference type="RuleBase" id="RU004135"/>
    </source>
</evidence>
<comment type="catalytic activity">
    <reaction evidence="8">
        <text>UDP-N-acetyl-alpha-D-muramoyl-L-alanyl-D-glutamate + meso-2,6-diaminopimelate + ATP = UDP-N-acetyl-alpha-D-muramoyl-L-alanyl-gamma-D-glutamyl-meso-2,6-diaminopimelate + ADP + phosphate + H(+)</text>
        <dbReference type="Rhea" id="RHEA:23676"/>
        <dbReference type="ChEBI" id="CHEBI:15378"/>
        <dbReference type="ChEBI" id="CHEBI:30616"/>
        <dbReference type="ChEBI" id="CHEBI:43474"/>
        <dbReference type="ChEBI" id="CHEBI:57791"/>
        <dbReference type="ChEBI" id="CHEBI:83900"/>
        <dbReference type="ChEBI" id="CHEBI:83905"/>
        <dbReference type="ChEBI" id="CHEBI:456216"/>
        <dbReference type="EC" id="6.3.2.13"/>
    </reaction>
</comment>
<gene>
    <name evidence="8" type="primary">murE</name>
    <name evidence="13" type="ORF">SAMN04489868_11047</name>
</gene>
<dbReference type="Pfam" id="PF01225">
    <property type="entry name" value="Mur_ligase"/>
    <property type="match status" value="1"/>
</dbReference>
<organism evidence="13 14">
    <name type="scientific">Pisciglobus halotolerans</name>
    <dbReference type="NCBI Taxonomy" id="745365"/>
    <lineage>
        <taxon>Bacteria</taxon>
        <taxon>Bacillati</taxon>
        <taxon>Bacillota</taxon>
        <taxon>Bacilli</taxon>
        <taxon>Lactobacillales</taxon>
        <taxon>Carnobacteriaceae</taxon>
    </lineage>
</organism>
<feature type="short sequence motif" description="Meso-diaminopimelate recognition motif" evidence="8">
    <location>
        <begin position="409"/>
        <end position="412"/>
    </location>
</feature>
<keyword evidence="8" id="KW-0460">Magnesium</keyword>
<feature type="binding site" evidence="8">
    <location>
        <position position="185"/>
    </location>
    <ligand>
        <name>UDP-N-acetyl-alpha-D-muramoyl-L-alanyl-D-glutamate</name>
        <dbReference type="ChEBI" id="CHEBI:83900"/>
    </ligand>
</feature>
<keyword evidence="14" id="KW-1185">Reference proteome</keyword>
<keyword evidence="5 8" id="KW-0573">Peptidoglycan synthesis</keyword>
<dbReference type="GO" id="GO:0000287">
    <property type="term" value="F:magnesium ion binding"/>
    <property type="evidence" value="ECO:0007669"/>
    <property type="project" value="UniProtKB-UniRule"/>
</dbReference>
<dbReference type="SUPFAM" id="SSF63418">
    <property type="entry name" value="MurE/MurF N-terminal domain"/>
    <property type="match status" value="1"/>
</dbReference>
<dbReference type="InterPro" id="IPR005761">
    <property type="entry name" value="UDP-N-AcMur-Glu-dNH2Pim_ligase"/>
</dbReference>
<feature type="modified residue" description="N6-carboxylysine" evidence="8">
    <location>
        <position position="219"/>
    </location>
</feature>
<dbReference type="InterPro" id="IPR036565">
    <property type="entry name" value="Mur-like_cat_sf"/>
</dbReference>
<dbReference type="GO" id="GO:0005737">
    <property type="term" value="C:cytoplasm"/>
    <property type="evidence" value="ECO:0007669"/>
    <property type="project" value="UniProtKB-SubCell"/>
</dbReference>
<dbReference type="EC" id="6.3.2.13" evidence="8"/>
<dbReference type="InterPro" id="IPR004101">
    <property type="entry name" value="Mur_ligase_C"/>
</dbReference>
<evidence type="ECO:0000256" key="4">
    <source>
        <dbReference type="ARBA" id="ARBA00022960"/>
    </source>
</evidence>
<comment type="cofactor">
    <cofactor evidence="8">
        <name>Mg(2+)</name>
        <dbReference type="ChEBI" id="CHEBI:18420"/>
    </cofactor>
</comment>
<comment type="caution">
    <text evidence="8">Lacks conserved residue(s) required for the propagation of feature annotation.</text>
</comment>
<keyword evidence="8" id="KW-0547">Nucleotide-binding</keyword>
<keyword evidence="7 8" id="KW-0961">Cell wall biogenesis/degradation</keyword>
<dbReference type="Gene3D" id="3.40.1390.10">
    <property type="entry name" value="MurE/MurF, N-terminal domain"/>
    <property type="match status" value="1"/>
</dbReference>
<comment type="subcellular location">
    <subcellularLocation>
        <location evidence="8 9">Cytoplasm</location>
    </subcellularLocation>
</comment>
<evidence type="ECO:0000313" key="13">
    <source>
        <dbReference type="EMBL" id="SFH66624.1"/>
    </source>
</evidence>
<keyword evidence="6 8" id="KW-0131">Cell cycle</keyword>
<dbReference type="Pfam" id="PF02875">
    <property type="entry name" value="Mur_ligase_C"/>
    <property type="match status" value="1"/>
</dbReference>
<feature type="domain" description="Mur ligase central" evidence="12">
    <location>
        <begin position="108"/>
        <end position="312"/>
    </location>
</feature>
<evidence type="ECO:0000256" key="6">
    <source>
        <dbReference type="ARBA" id="ARBA00023306"/>
    </source>
</evidence>
<dbReference type="GO" id="GO:0009252">
    <property type="term" value="P:peptidoglycan biosynthetic process"/>
    <property type="evidence" value="ECO:0007669"/>
    <property type="project" value="UniProtKB-UniRule"/>
</dbReference>
<evidence type="ECO:0000256" key="7">
    <source>
        <dbReference type="ARBA" id="ARBA00023316"/>
    </source>
</evidence>
<feature type="binding site" evidence="8">
    <location>
        <position position="32"/>
    </location>
    <ligand>
        <name>UDP-N-acetyl-alpha-D-muramoyl-L-alanyl-D-glutamate</name>
        <dbReference type="ChEBI" id="CHEBI:83900"/>
    </ligand>
</feature>
<feature type="binding site" evidence="8">
    <location>
        <position position="459"/>
    </location>
    <ligand>
        <name>meso-2,6-diaminopimelate</name>
        <dbReference type="ChEBI" id="CHEBI:57791"/>
    </ligand>
</feature>
<evidence type="ECO:0000259" key="11">
    <source>
        <dbReference type="Pfam" id="PF02875"/>
    </source>
</evidence>
<keyword evidence="4 8" id="KW-0133">Cell shape</keyword>
<reference evidence="13 14" key="1">
    <citation type="submission" date="2016-10" db="EMBL/GenBank/DDBJ databases">
        <authorList>
            <person name="de Groot N.N."/>
        </authorList>
    </citation>
    <scope>NUCLEOTIDE SEQUENCE [LARGE SCALE GENOMIC DNA]</scope>
    <source>
        <strain evidence="13 14">DSM 27630</strain>
    </source>
</reference>
<dbReference type="RefSeq" id="WP_092091954.1">
    <property type="nucleotide sequence ID" value="NZ_FOQE01000010.1"/>
</dbReference>
<evidence type="ECO:0000256" key="1">
    <source>
        <dbReference type="ARBA" id="ARBA00004752"/>
    </source>
</evidence>
<dbReference type="EMBL" id="FOQE01000010">
    <property type="protein sequence ID" value="SFH66624.1"/>
    <property type="molecule type" value="Genomic_DNA"/>
</dbReference>
<feature type="domain" description="Mur ligase N-terminal catalytic" evidence="10">
    <location>
        <begin position="25"/>
        <end position="81"/>
    </location>
</feature>
<feature type="binding site" evidence="8">
    <location>
        <begin position="152"/>
        <end position="153"/>
    </location>
    <ligand>
        <name>UDP-N-acetyl-alpha-D-muramoyl-L-alanyl-D-glutamate</name>
        <dbReference type="ChEBI" id="CHEBI:83900"/>
    </ligand>
</feature>
<dbReference type="InterPro" id="IPR036615">
    <property type="entry name" value="Mur_ligase_C_dom_sf"/>
</dbReference>
<dbReference type="PANTHER" id="PTHR23135:SF4">
    <property type="entry name" value="UDP-N-ACETYLMURAMOYL-L-ALANYL-D-GLUTAMATE--2,6-DIAMINOPIMELATE LIGASE MURE HOMOLOG, CHLOROPLASTIC"/>
    <property type="match status" value="1"/>
</dbReference>
<dbReference type="SUPFAM" id="SSF53244">
    <property type="entry name" value="MurD-like peptide ligases, peptide-binding domain"/>
    <property type="match status" value="1"/>
</dbReference>
<dbReference type="InterPro" id="IPR000713">
    <property type="entry name" value="Mur_ligase_N"/>
</dbReference>
<comment type="PTM">
    <text evidence="8">Carboxylation is probably crucial for Mg(2+) binding and, consequently, for the gamma-phosphate positioning of ATP.</text>
</comment>
<name>A0A1I3BWA5_9LACT</name>
<accession>A0A1I3BWA5</accession>
<comment type="function">
    <text evidence="8">Catalyzes the addition of meso-diaminopimelic acid to the nucleotide precursor UDP-N-acetylmuramoyl-L-alanyl-D-glutamate (UMAG) in the biosynthesis of bacterial cell-wall peptidoglycan.</text>
</comment>
<dbReference type="GO" id="GO:0005524">
    <property type="term" value="F:ATP binding"/>
    <property type="evidence" value="ECO:0007669"/>
    <property type="project" value="UniProtKB-UniRule"/>
</dbReference>
<sequence>MKLEELVKPLITTNALTDIPMDLDIQQVVQDTRQVTGQTLFICIRGFNVNGHDVVQEAVEKGAVAVIASEPIQVSVPVIYVKDTVKAMAQVGGTFYQHPSRKMKMIGVTGTNGKTTTTLLLDQIFRDHHEKTGVIGTMYRRIVDQVLETKNTTPDILTTQKTLDEMISAGVSTCSMEVSSHALVQGRVWGLDFDVAIFTNLSQDHLEYHHTMHEYAEAKALLFSQLGNSYDPSKPKYAVINADDPYGRSFFEKIAAPILTYSMEQSADFKAENLQIGKRGTGFTLVFQGEEYKVQMNLVGKFNVMNALAAIAGAYAAGMPLEDILTSIEKVSGVRGRFELVPADVDFSVIVDYAHTPDGLENVLNAANEIKSKRVICVVGCGGDRDPSKRSVMADTSMSLADVSIFTSDNPRTEDPDAILDQMTGHLESGTYTRITDRRKAIQEAVQKAETGDIVLIAGKGHEDYQIIGTTKHHFDDVEEAQAAIKAIKE</sequence>
<keyword evidence="8" id="KW-0067">ATP-binding</keyword>
<protein>
    <recommendedName>
        <fullName evidence="8">UDP-N-acetylmuramoyl-L-alanyl-D-glutamate--2,6-diaminopimelate ligase</fullName>
        <ecNumber evidence="8">6.3.2.13</ecNumber>
    </recommendedName>
    <alternativeName>
        <fullName evidence="8">Meso-A2pm-adding enzyme</fullName>
    </alternativeName>
    <alternativeName>
        <fullName evidence="8">Meso-diaminopimelate-adding enzyme</fullName>
    </alternativeName>
    <alternativeName>
        <fullName evidence="8">UDP-MurNAc-L-Ala-D-Glu:meso-diaminopimelate ligase</fullName>
    </alternativeName>
    <alternativeName>
        <fullName evidence="8">UDP-MurNAc-tripeptide synthetase</fullName>
    </alternativeName>
    <alternativeName>
        <fullName evidence="8">UDP-N-acetylmuramyl-tripeptide synthetase</fullName>
    </alternativeName>
</protein>
<dbReference type="GO" id="GO:0071555">
    <property type="term" value="P:cell wall organization"/>
    <property type="evidence" value="ECO:0007669"/>
    <property type="project" value="UniProtKB-KW"/>
</dbReference>